<name>A0ABW5XBE3_9MICO</name>
<keyword evidence="1" id="KW-0472">Membrane</keyword>
<evidence type="ECO:0000256" key="1">
    <source>
        <dbReference type="SAM" id="Phobius"/>
    </source>
</evidence>
<evidence type="ECO:0000313" key="2">
    <source>
        <dbReference type="EMBL" id="MFD2839765.1"/>
    </source>
</evidence>
<keyword evidence="3" id="KW-1185">Reference proteome</keyword>
<comment type="caution">
    <text evidence="2">The sequence shown here is derived from an EMBL/GenBank/DDBJ whole genome shotgun (WGS) entry which is preliminary data.</text>
</comment>
<gene>
    <name evidence="2" type="ORF">ACFSYH_04180</name>
</gene>
<dbReference type="Pfam" id="PF10739">
    <property type="entry name" value="DUF2550"/>
    <property type="match status" value="1"/>
</dbReference>
<proteinExistence type="predicted"/>
<keyword evidence="1" id="KW-1133">Transmembrane helix</keyword>
<reference evidence="3" key="1">
    <citation type="journal article" date="2019" name="Int. J. Syst. Evol. Microbiol.">
        <title>The Global Catalogue of Microorganisms (GCM) 10K type strain sequencing project: providing services to taxonomists for standard genome sequencing and annotation.</title>
        <authorList>
            <consortium name="The Broad Institute Genomics Platform"/>
            <consortium name="The Broad Institute Genome Sequencing Center for Infectious Disease"/>
            <person name="Wu L."/>
            <person name="Ma J."/>
        </authorList>
    </citation>
    <scope>NUCLEOTIDE SEQUENCE [LARGE SCALE GENOMIC DNA]</scope>
    <source>
        <strain evidence="3">KCTC 33576</strain>
    </source>
</reference>
<protein>
    <submittedName>
        <fullName evidence="2">DUF2550 domain-containing protein</fullName>
    </submittedName>
</protein>
<evidence type="ECO:0000313" key="3">
    <source>
        <dbReference type="Proteomes" id="UP001597391"/>
    </source>
</evidence>
<keyword evidence="1" id="KW-0812">Transmembrane</keyword>
<accession>A0ABW5XBE3</accession>
<dbReference type="InterPro" id="IPR019675">
    <property type="entry name" value="DUF2550"/>
</dbReference>
<organism evidence="2 3">
    <name type="scientific">Populibacterium corticicola</name>
    <dbReference type="NCBI Taxonomy" id="1812826"/>
    <lineage>
        <taxon>Bacteria</taxon>
        <taxon>Bacillati</taxon>
        <taxon>Actinomycetota</taxon>
        <taxon>Actinomycetes</taxon>
        <taxon>Micrococcales</taxon>
        <taxon>Jonesiaceae</taxon>
        <taxon>Populibacterium</taxon>
    </lineage>
</organism>
<dbReference type="Proteomes" id="UP001597391">
    <property type="component" value="Unassembled WGS sequence"/>
</dbReference>
<sequence length="143" mass="16255">MGETVWVIIAVLVVLAVISTWGFLRLRRLTTSVGMFDCALRTPKSDGKPTDNWVQGLCEYQSDRLLWWRVYSLSVNANHIWMRDQFEVTGRVPLDQANLPDVYLVQCRHEGVPFELMMSAEAYHGLSSWVESAPPSAGGYNNY</sequence>
<dbReference type="EMBL" id="JBHUOP010000002">
    <property type="protein sequence ID" value="MFD2839765.1"/>
    <property type="molecule type" value="Genomic_DNA"/>
</dbReference>
<feature type="transmembrane region" description="Helical" evidence="1">
    <location>
        <begin position="6"/>
        <end position="24"/>
    </location>
</feature>
<dbReference type="RefSeq" id="WP_377465318.1">
    <property type="nucleotide sequence ID" value="NZ_JBHUOP010000002.1"/>
</dbReference>